<dbReference type="Proteomes" id="UP001160301">
    <property type="component" value="Unassembled WGS sequence"/>
</dbReference>
<dbReference type="EMBL" id="JARZHI010000002">
    <property type="protein sequence ID" value="MDI1428482.1"/>
    <property type="molecule type" value="Genomic_DNA"/>
</dbReference>
<feature type="transmembrane region" description="Helical" evidence="1">
    <location>
        <begin position="56"/>
        <end position="76"/>
    </location>
</feature>
<keyword evidence="1" id="KW-1133">Transmembrane helix</keyword>
<evidence type="ECO:0000313" key="3">
    <source>
        <dbReference type="Proteomes" id="UP001160301"/>
    </source>
</evidence>
<evidence type="ECO:0000256" key="1">
    <source>
        <dbReference type="SAM" id="Phobius"/>
    </source>
</evidence>
<proteinExistence type="predicted"/>
<accession>A0ABT6NJK7</accession>
<dbReference type="RefSeq" id="WP_284719988.1">
    <property type="nucleotide sequence ID" value="NZ_JARZHI010000002.1"/>
</dbReference>
<gene>
    <name evidence="2" type="ORF">QHF89_03230</name>
</gene>
<keyword evidence="3" id="KW-1185">Reference proteome</keyword>
<protein>
    <submittedName>
        <fullName evidence="2">Uncharacterized protein</fullName>
    </submittedName>
</protein>
<reference evidence="2 3" key="1">
    <citation type="submission" date="2023-04" db="EMBL/GenBank/DDBJ databases">
        <title>The genome sequence of Polyangium sorediatum DSM14670.</title>
        <authorList>
            <person name="Zhang X."/>
        </authorList>
    </citation>
    <scope>NUCLEOTIDE SEQUENCE [LARGE SCALE GENOMIC DNA]</scope>
    <source>
        <strain evidence="2 3">DSM 14670</strain>
    </source>
</reference>
<comment type="caution">
    <text evidence="2">The sequence shown here is derived from an EMBL/GenBank/DDBJ whole genome shotgun (WGS) entry which is preliminary data.</text>
</comment>
<keyword evidence="1" id="KW-0472">Membrane</keyword>
<evidence type="ECO:0000313" key="2">
    <source>
        <dbReference type="EMBL" id="MDI1428482.1"/>
    </source>
</evidence>
<keyword evidence="1" id="KW-0812">Transmembrane</keyword>
<sequence>MMNMMPMMGMMGMGMMPVTCRMTYEMTKDGITCKLTPGEGISLDMMKERCEAMARMMSAGVPMMMMCGGMPMMMCMPSPTK</sequence>
<name>A0ABT6NJK7_9BACT</name>
<organism evidence="2 3">
    <name type="scientific">Polyangium sorediatum</name>
    <dbReference type="NCBI Taxonomy" id="889274"/>
    <lineage>
        <taxon>Bacteria</taxon>
        <taxon>Pseudomonadati</taxon>
        <taxon>Myxococcota</taxon>
        <taxon>Polyangia</taxon>
        <taxon>Polyangiales</taxon>
        <taxon>Polyangiaceae</taxon>
        <taxon>Polyangium</taxon>
    </lineage>
</organism>